<dbReference type="AlphaFoldDB" id="A0A453M7N6"/>
<feature type="domain" description="Retrotransposon gag" evidence="2">
    <location>
        <begin position="220"/>
        <end position="309"/>
    </location>
</feature>
<reference evidence="4" key="2">
    <citation type="journal article" date="2017" name="Nat. Plants">
        <title>The Aegilops tauschii genome reveals multiple impacts of transposons.</title>
        <authorList>
            <person name="Zhao G."/>
            <person name="Zou C."/>
            <person name="Li K."/>
            <person name="Wang K."/>
            <person name="Li T."/>
            <person name="Gao L."/>
            <person name="Zhang X."/>
            <person name="Wang H."/>
            <person name="Yang Z."/>
            <person name="Liu X."/>
            <person name="Jiang W."/>
            <person name="Mao L."/>
            <person name="Kong X."/>
            <person name="Jiao Y."/>
            <person name="Jia J."/>
        </authorList>
    </citation>
    <scope>NUCLEOTIDE SEQUENCE [LARGE SCALE GENOMIC DNA]</scope>
    <source>
        <strain evidence="4">cv. AL8/78</strain>
    </source>
</reference>
<feature type="compositionally biased region" description="Low complexity" evidence="1">
    <location>
        <begin position="79"/>
        <end position="89"/>
    </location>
</feature>
<evidence type="ECO:0000313" key="3">
    <source>
        <dbReference type="EnsemblPlants" id="AET5Gv21087700.1"/>
    </source>
</evidence>
<reference evidence="4" key="1">
    <citation type="journal article" date="2014" name="Science">
        <title>Ancient hybridizations among the ancestral genomes of bread wheat.</title>
        <authorList>
            <consortium name="International Wheat Genome Sequencing Consortium,"/>
            <person name="Marcussen T."/>
            <person name="Sandve S.R."/>
            <person name="Heier L."/>
            <person name="Spannagl M."/>
            <person name="Pfeifer M."/>
            <person name="Jakobsen K.S."/>
            <person name="Wulff B.B."/>
            <person name="Steuernagel B."/>
            <person name="Mayer K.F."/>
            <person name="Olsen O.A."/>
        </authorList>
    </citation>
    <scope>NUCLEOTIDE SEQUENCE [LARGE SCALE GENOMIC DNA]</scope>
    <source>
        <strain evidence="4">cv. AL8/78</strain>
    </source>
</reference>
<feature type="compositionally biased region" description="Pro residues" evidence="1">
    <location>
        <begin position="90"/>
        <end position="101"/>
    </location>
</feature>
<dbReference type="Proteomes" id="UP000015105">
    <property type="component" value="Chromosome 5D"/>
</dbReference>
<reference evidence="3" key="5">
    <citation type="journal article" date="2021" name="G3 (Bethesda)">
        <title>Aegilops tauschii genome assembly Aet v5.0 features greater sequence contiguity and improved annotation.</title>
        <authorList>
            <person name="Wang L."/>
            <person name="Zhu T."/>
            <person name="Rodriguez J.C."/>
            <person name="Deal K.R."/>
            <person name="Dubcovsky J."/>
            <person name="McGuire P.E."/>
            <person name="Lux T."/>
            <person name="Spannagl M."/>
            <person name="Mayer K.F.X."/>
            <person name="Baldrich P."/>
            <person name="Meyers B.C."/>
            <person name="Huo N."/>
            <person name="Gu Y.Q."/>
            <person name="Zhou H."/>
            <person name="Devos K.M."/>
            <person name="Bennetzen J.L."/>
            <person name="Unver T."/>
            <person name="Budak H."/>
            <person name="Gulick P.J."/>
            <person name="Galiba G."/>
            <person name="Kalapos B."/>
            <person name="Nelson D.R."/>
            <person name="Li P."/>
            <person name="You F.M."/>
            <person name="Luo M.C."/>
            <person name="Dvorak J."/>
        </authorList>
    </citation>
    <scope>NUCLEOTIDE SEQUENCE [LARGE SCALE GENOMIC DNA]</scope>
    <source>
        <strain evidence="3">cv. AL8/78</strain>
    </source>
</reference>
<organism evidence="3 4">
    <name type="scientific">Aegilops tauschii subsp. strangulata</name>
    <name type="common">Goatgrass</name>
    <dbReference type="NCBI Taxonomy" id="200361"/>
    <lineage>
        <taxon>Eukaryota</taxon>
        <taxon>Viridiplantae</taxon>
        <taxon>Streptophyta</taxon>
        <taxon>Embryophyta</taxon>
        <taxon>Tracheophyta</taxon>
        <taxon>Spermatophyta</taxon>
        <taxon>Magnoliopsida</taxon>
        <taxon>Liliopsida</taxon>
        <taxon>Poales</taxon>
        <taxon>Poaceae</taxon>
        <taxon>BOP clade</taxon>
        <taxon>Pooideae</taxon>
        <taxon>Triticodae</taxon>
        <taxon>Triticeae</taxon>
        <taxon>Triticinae</taxon>
        <taxon>Aegilops</taxon>
    </lineage>
</organism>
<reference evidence="3" key="4">
    <citation type="submission" date="2019-03" db="UniProtKB">
        <authorList>
            <consortium name="EnsemblPlants"/>
        </authorList>
    </citation>
    <scope>IDENTIFICATION</scope>
</reference>
<name>A0A453M7N6_AEGTS</name>
<evidence type="ECO:0000259" key="2">
    <source>
        <dbReference type="Pfam" id="PF03732"/>
    </source>
</evidence>
<dbReference type="InterPro" id="IPR005162">
    <property type="entry name" value="Retrotrans_gag_dom"/>
</dbReference>
<proteinExistence type="predicted"/>
<dbReference type="Pfam" id="PF03732">
    <property type="entry name" value="Retrotrans_gag"/>
    <property type="match status" value="1"/>
</dbReference>
<evidence type="ECO:0000256" key="1">
    <source>
        <dbReference type="SAM" id="MobiDB-lite"/>
    </source>
</evidence>
<sequence length="332" mass="35938">LYLAGNQPPPPSAATTAYGPPPLQWPAPAFQAPYGGAPPPPLLLPYPAAGTPWPAWLTATASLGGPPQQFLPAPPPAPATQATVQQHHQAPPPSTAPPPASRPTGRPLHQVQFPPSPSPIPAWAAGSSPDPVYTTAPEHPMPSFRSDRPSSSANYAPEIPDPAHALPLTAAPRHGGPTSPRFAKLDFATYDGMEDPLNWLNQCEQFFRGQRTLASDRTWLASYHLRGAAQTWYYALEQDEGGMPPWERFRELYLLRFGPPIRGSRLAALGRLPFTSTVQDYADRFQALACHAPGVSATQRAELFVGGLPDHIRVDVELRDPPDLQTAMYYAR</sequence>
<dbReference type="EnsemblPlants" id="AET5Gv21087700.1">
    <property type="protein sequence ID" value="AET5Gv21087700.1"/>
    <property type="gene ID" value="AET5Gv21087700"/>
</dbReference>
<evidence type="ECO:0000313" key="4">
    <source>
        <dbReference type="Proteomes" id="UP000015105"/>
    </source>
</evidence>
<reference evidence="3" key="3">
    <citation type="journal article" date="2017" name="Nature">
        <title>Genome sequence of the progenitor of the wheat D genome Aegilops tauschii.</title>
        <authorList>
            <person name="Luo M.C."/>
            <person name="Gu Y.Q."/>
            <person name="Puiu D."/>
            <person name="Wang H."/>
            <person name="Twardziok S.O."/>
            <person name="Deal K.R."/>
            <person name="Huo N."/>
            <person name="Zhu T."/>
            <person name="Wang L."/>
            <person name="Wang Y."/>
            <person name="McGuire P.E."/>
            <person name="Liu S."/>
            <person name="Long H."/>
            <person name="Ramasamy R.K."/>
            <person name="Rodriguez J.C."/>
            <person name="Van S.L."/>
            <person name="Yuan L."/>
            <person name="Wang Z."/>
            <person name="Xia Z."/>
            <person name="Xiao L."/>
            <person name="Anderson O.D."/>
            <person name="Ouyang S."/>
            <person name="Liang Y."/>
            <person name="Zimin A.V."/>
            <person name="Pertea G."/>
            <person name="Qi P."/>
            <person name="Bennetzen J.L."/>
            <person name="Dai X."/>
            <person name="Dawson M.W."/>
            <person name="Muller H.G."/>
            <person name="Kugler K."/>
            <person name="Rivarola-Duarte L."/>
            <person name="Spannagl M."/>
            <person name="Mayer K.F.X."/>
            <person name="Lu F.H."/>
            <person name="Bevan M.W."/>
            <person name="Leroy P."/>
            <person name="Li P."/>
            <person name="You F.M."/>
            <person name="Sun Q."/>
            <person name="Liu Z."/>
            <person name="Lyons E."/>
            <person name="Wicker T."/>
            <person name="Salzberg S.L."/>
            <person name="Devos K.M."/>
            <person name="Dvorak J."/>
        </authorList>
    </citation>
    <scope>NUCLEOTIDE SEQUENCE [LARGE SCALE GENOMIC DNA]</scope>
    <source>
        <strain evidence="3">cv. AL8/78</strain>
    </source>
</reference>
<dbReference type="Gramene" id="AET5Gv21087700.1">
    <property type="protein sequence ID" value="AET5Gv21087700.1"/>
    <property type="gene ID" value="AET5Gv21087700"/>
</dbReference>
<accession>A0A453M7N6</accession>
<protein>
    <recommendedName>
        <fullName evidence="2">Retrotransposon gag domain-containing protein</fullName>
    </recommendedName>
</protein>
<keyword evidence="4" id="KW-1185">Reference proteome</keyword>
<feature type="compositionally biased region" description="Low complexity" evidence="1">
    <location>
        <begin position="26"/>
        <end position="35"/>
    </location>
</feature>
<feature type="region of interest" description="Disordered" evidence="1">
    <location>
        <begin position="1"/>
        <end position="45"/>
    </location>
</feature>
<feature type="region of interest" description="Disordered" evidence="1">
    <location>
        <begin position="57"/>
        <end position="179"/>
    </location>
</feature>